<sequence>MEYMQPIVGFFILLLLGAIFSENIKAIKV</sequence>
<feature type="non-terminal residue" evidence="1">
    <location>
        <position position="29"/>
    </location>
</feature>
<name>A0A383A5F0_9ZZZZ</name>
<protein>
    <submittedName>
        <fullName evidence="1">Uncharacterized protein</fullName>
    </submittedName>
</protein>
<dbReference type="EMBL" id="UINC01188979">
    <property type="protein sequence ID" value="SVE02455.1"/>
    <property type="molecule type" value="Genomic_DNA"/>
</dbReference>
<evidence type="ECO:0000313" key="1">
    <source>
        <dbReference type="EMBL" id="SVE02455.1"/>
    </source>
</evidence>
<reference evidence="1" key="1">
    <citation type="submission" date="2018-05" db="EMBL/GenBank/DDBJ databases">
        <authorList>
            <person name="Lanie J.A."/>
            <person name="Ng W.-L."/>
            <person name="Kazmierczak K.M."/>
            <person name="Andrzejewski T.M."/>
            <person name="Davidsen T.M."/>
            <person name="Wayne K.J."/>
            <person name="Tettelin H."/>
            <person name="Glass J.I."/>
            <person name="Rusch D."/>
            <person name="Podicherti R."/>
            <person name="Tsui H.-C.T."/>
            <person name="Winkler M.E."/>
        </authorList>
    </citation>
    <scope>NUCLEOTIDE SEQUENCE</scope>
</reference>
<accession>A0A383A5F0</accession>
<proteinExistence type="predicted"/>
<dbReference type="AlphaFoldDB" id="A0A383A5F0"/>
<organism evidence="1">
    <name type="scientific">marine metagenome</name>
    <dbReference type="NCBI Taxonomy" id="408172"/>
    <lineage>
        <taxon>unclassified sequences</taxon>
        <taxon>metagenomes</taxon>
        <taxon>ecological metagenomes</taxon>
    </lineage>
</organism>
<gene>
    <name evidence="1" type="ORF">METZ01_LOCUS455309</name>
</gene>